<name>A0A0V0J801_SCHSO</name>
<organism evidence="1">
    <name type="scientific">Schistocephalus solidus</name>
    <name type="common">Tapeworm</name>
    <dbReference type="NCBI Taxonomy" id="70667"/>
    <lineage>
        <taxon>Eukaryota</taxon>
        <taxon>Metazoa</taxon>
        <taxon>Spiralia</taxon>
        <taxon>Lophotrochozoa</taxon>
        <taxon>Platyhelminthes</taxon>
        <taxon>Cestoda</taxon>
        <taxon>Eucestoda</taxon>
        <taxon>Diphyllobothriidea</taxon>
        <taxon>Diphyllobothriidae</taxon>
        <taxon>Schistocephalus</taxon>
    </lineage>
</organism>
<proteinExistence type="predicted"/>
<dbReference type="AlphaFoldDB" id="A0A0V0J801"/>
<protein>
    <submittedName>
        <fullName evidence="1">Uncharacterized protein</fullName>
    </submittedName>
</protein>
<dbReference type="EMBL" id="GEEE01001412">
    <property type="protein sequence ID" value="JAP61813.1"/>
    <property type="molecule type" value="Transcribed_RNA"/>
</dbReference>
<reference evidence="1" key="1">
    <citation type="submission" date="2016-01" db="EMBL/GenBank/DDBJ databases">
        <title>Reference transcriptome for the parasite Schistocephalus solidus: insights into the molecular evolution of parasitism.</title>
        <authorList>
            <person name="Hebert F.O."/>
            <person name="Grambauer S."/>
            <person name="Barber I."/>
            <person name="Landry C.R."/>
            <person name="Aubin-Horth N."/>
        </authorList>
    </citation>
    <scope>NUCLEOTIDE SEQUENCE</scope>
</reference>
<sequence>MSSHRITLDKTLVGSELFEILHFFGCQFKVENIDVLRNARWSLAFRYHDDSTLDTMSKEDLTRCLFVLLSNLTNDWFINKTASRRRRSIWAAKGTICGHQHAVGTCEIDKLCIREVGMAFHLQHSWFDCTVVKDAFQLAPVEIRDTYRPAEALTDEILHGPPCLQQVCVVELYTPISVKWTYFVTRLVGSRPVHEVQVEVV</sequence>
<gene>
    <name evidence="1" type="ORF">TR143571</name>
</gene>
<accession>A0A0V0J801</accession>
<evidence type="ECO:0000313" key="1">
    <source>
        <dbReference type="EMBL" id="JAP61813.1"/>
    </source>
</evidence>